<evidence type="ECO:0000313" key="10">
    <source>
        <dbReference type="Proteomes" id="UP000796880"/>
    </source>
</evidence>
<dbReference type="PROSITE" id="PS01195">
    <property type="entry name" value="PEPT_TRNA_HYDROL_1"/>
    <property type="match status" value="1"/>
</dbReference>
<dbReference type="GO" id="GO:0004045">
    <property type="term" value="F:peptidyl-tRNA hydrolase activity"/>
    <property type="evidence" value="ECO:0007669"/>
    <property type="project" value="InterPro"/>
</dbReference>
<feature type="region of interest" description="Disordered" evidence="6">
    <location>
        <begin position="384"/>
        <end position="408"/>
    </location>
</feature>
<dbReference type="CDD" id="cd00167">
    <property type="entry name" value="SANT"/>
    <property type="match status" value="2"/>
</dbReference>
<dbReference type="OrthoDB" id="1711136at2759"/>
<keyword evidence="10" id="KW-1185">Reference proteome</keyword>
<feature type="domain" description="Myb-like" evidence="7">
    <location>
        <begin position="321"/>
        <end position="371"/>
    </location>
</feature>
<reference evidence="9" key="1">
    <citation type="submission" date="2020-03" db="EMBL/GenBank/DDBJ databases">
        <title>A high-quality chromosome-level genome assembly of a woody plant with both climbing and erect habits, Rhamnella rubrinervis.</title>
        <authorList>
            <person name="Lu Z."/>
            <person name="Yang Y."/>
            <person name="Zhu X."/>
            <person name="Sun Y."/>
        </authorList>
    </citation>
    <scope>NUCLEOTIDE SEQUENCE</scope>
    <source>
        <strain evidence="9">BYM</strain>
        <tissue evidence="9">Leaf</tissue>
    </source>
</reference>
<dbReference type="SMART" id="SM00717">
    <property type="entry name" value="SANT"/>
    <property type="match status" value="2"/>
</dbReference>
<protein>
    <submittedName>
        <fullName evidence="9">Uncharacterized protein</fullName>
    </submittedName>
</protein>
<keyword evidence="4" id="KW-0804">Transcription</keyword>
<dbReference type="SUPFAM" id="SSF46689">
    <property type="entry name" value="Homeodomain-like"/>
    <property type="match status" value="1"/>
</dbReference>
<evidence type="ECO:0000259" key="8">
    <source>
        <dbReference type="PROSITE" id="PS51294"/>
    </source>
</evidence>
<dbReference type="Gene3D" id="1.10.10.60">
    <property type="entry name" value="Homeodomain-like"/>
    <property type="match status" value="2"/>
</dbReference>
<evidence type="ECO:0000256" key="1">
    <source>
        <dbReference type="ARBA" id="ARBA00004123"/>
    </source>
</evidence>
<dbReference type="PANTHER" id="PTHR17224:SF4">
    <property type="entry name" value="PEPTIDYL-TRNA HYDROLASE, MITOCHONDRIAL"/>
    <property type="match status" value="1"/>
</dbReference>
<dbReference type="FunFam" id="1.10.10.60:FF:000121">
    <property type="entry name" value="Myb transcription factor"/>
    <property type="match status" value="1"/>
</dbReference>
<dbReference type="GO" id="GO:0003677">
    <property type="term" value="F:DNA binding"/>
    <property type="evidence" value="ECO:0007669"/>
    <property type="project" value="UniProtKB-KW"/>
</dbReference>
<dbReference type="InterPro" id="IPR001328">
    <property type="entry name" value="Pept_tRNA_hydro"/>
</dbReference>
<gene>
    <name evidence="9" type="ORF">FNV43_RR14090</name>
</gene>
<dbReference type="FunFam" id="1.10.10.60:FF:000254">
    <property type="entry name" value="transcription repressor MYB5-like"/>
    <property type="match status" value="1"/>
</dbReference>
<keyword evidence="5" id="KW-0539">Nucleus</keyword>
<keyword evidence="3" id="KW-0238">DNA-binding</keyword>
<dbReference type="GO" id="GO:0005634">
    <property type="term" value="C:nucleus"/>
    <property type="evidence" value="ECO:0007669"/>
    <property type="project" value="UniProtKB-SubCell"/>
</dbReference>
<evidence type="ECO:0000313" key="9">
    <source>
        <dbReference type="EMBL" id="KAF3444398.1"/>
    </source>
</evidence>
<dbReference type="NCBIfam" id="TIGR00447">
    <property type="entry name" value="pth"/>
    <property type="match status" value="1"/>
</dbReference>
<evidence type="ECO:0000259" key="7">
    <source>
        <dbReference type="PROSITE" id="PS50090"/>
    </source>
</evidence>
<feature type="domain" description="Myb-like" evidence="7">
    <location>
        <begin position="268"/>
        <end position="320"/>
    </location>
</feature>
<dbReference type="Pfam" id="PF01195">
    <property type="entry name" value="Pept_tRNA_hydro"/>
    <property type="match status" value="1"/>
</dbReference>
<feature type="domain" description="HTH myb-type" evidence="8">
    <location>
        <begin position="268"/>
        <end position="320"/>
    </location>
</feature>
<dbReference type="Gene3D" id="3.40.50.1470">
    <property type="entry name" value="Peptidyl-tRNA hydrolase"/>
    <property type="match status" value="1"/>
</dbReference>
<dbReference type="InterPro" id="IPR009057">
    <property type="entry name" value="Homeodomain-like_sf"/>
</dbReference>
<organism evidence="9 10">
    <name type="scientific">Rhamnella rubrinervis</name>
    <dbReference type="NCBI Taxonomy" id="2594499"/>
    <lineage>
        <taxon>Eukaryota</taxon>
        <taxon>Viridiplantae</taxon>
        <taxon>Streptophyta</taxon>
        <taxon>Embryophyta</taxon>
        <taxon>Tracheophyta</taxon>
        <taxon>Spermatophyta</taxon>
        <taxon>Magnoliopsida</taxon>
        <taxon>eudicotyledons</taxon>
        <taxon>Gunneridae</taxon>
        <taxon>Pentapetalae</taxon>
        <taxon>rosids</taxon>
        <taxon>fabids</taxon>
        <taxon>Rosales</taxon>
        <taxon>Rhamnaceae</taxon>
        <taxon>rhamnoid group</taxon>
        <taxon>Rhamneae</taxon>
        <taxon>Rhamnella</taxon>
    </lineage>
</organism>
<evidence type="ECO:0000256" key="3">
    <source>
        <dbReference type="ARBA" id="ARBA00023125"/>
    </source>
</evidence>
<keyword evidence="2" id="KW-0805">Transcription regulation</keyword>
<dbReference type="PROSITE" id="PS51294">
    <property type="entry name" value="HTH_MYB"/>
    <property type="match status" value="2"/>
</dbReference>
<comment type="subcellular location">
    <subcellularLocation>
        <location evidence="1">Nucleus</location>
    </subcellularLocation>
</comment>
<dbReference type="PROSITE" id="PS50090">
    <property type="entry name" value="MYB_LIKE"/>
    <property type="match status" value="2"/>
</dbReference>
<proteinExistence type="inferred from homology"/>
<name>A0A8K0MG37_9ROSA</name>
<dbReference type="InterPro" id="IPR036416">
    <property type="entry name" value="Pept_tRNA_hydro_sf"/>
</dbReference>
<dbReference type="FunFam" id="3.40.50.1470:FF:000001">
    <property type="entry name" value="Peptidyl-tRNA hydrolase"/>
    <property type="match status" value="1"/>
</dbReference>
<dbReference type="Pfam" id="PF00249">
    <property type="entry name" value="Myb_DNA-binding"/>
    <property type="match status" value="2"/>
</dbReference>
<accession>A0A8K0MG37</accession>
<dbReference type="EMBL" id="VOIH02000006">
    <property type="protein sequence ID" value="KAF3444398.1"/>
    <property type="molecule type" value="Genomic_DNA"/>
</dbReference>
<evidence type="ECO:0000256" key="4">
    <source>
        <dbReference type="ARBA" id="ARBA00023163"/>
    </source>
</evidence>
<dbReference type="SUPFAM" id="SSF53178">
    <property type="entry name" value="Peptidyl-tRNA hydrolase-like"/>
    <property type="match status" value="1"/>
</dbReference>
<evidence type="ECO:0000256" key="2">
    <source>
        <dbReference type="ARBA" id="ARBA00023015"/>
    </source>
</evidence>
<evidence type="ECO:0000256" key="5">
    <source>
        <dbReference type="ARBA" id="ARBA00023242"/>
    </source>
</evidence>
<evidence type="ECO:0000256" key="6">
    <source>
        <dbReference type="SAM" id="MobiDB-lite"/>
    </source>
</evidence>
<dbReference type="InterPro" id="IPR017930">
    <property type="entry name" value="Myb_dom"/>
</dbReference>
<dbReference type="AlphaFoldDB" id="A0A8K0MG37"/>
<dbReference type="PANTHER" id="PTHR17224">
    <property type="entry name" value="PEPTIDYL-TRNA HYDROLASE"/>
    <property type="match status" value="1"/>
</dbReference>
<dbReference type="InterPro" id="IPR001005">
    <property type="entry name" value="SANT/Myb"/>
</dbReference>
<sequence>MKMLNRFRHCFCTSAPRPWLFVGLGNPGDKYKGTRHNVGFEMIDAFAESQGIVMNTVHCKAIFGQGFVGDVPIFLAKPQTYMNLSGESTGPLAAYYKLPLNRVLLFHDDMNLPCGVLRLHDKGGGHGGHYGLRSVMYAFRGNREFPRLRIGIGRPPGQMDPKAFLLQKFNSRARERIDVALEEGAGALNLLLSKGLTETARSFNTQQKYKHIRLQTLPKTRHTHTQHHEEPNNNIKNKINIGIVSGSGSGSGSGSNNNKTTSTPCCAKVGMKRGPWTPEEDQVLSKFINKEGEGRWRTLPKRAGLLRCGKSCRLRWMNYLRPSVKRGHIAPDEEDLILRLHRLLGNRWSLIAGRIPGRTDNEIKNYWNTHLSKKLISQGIDPRTHKPLNPSAPPPLNKPPCSLKTINPNPIIRTTRATPDPTIIPDEQPQTSAPGGIFQINNVQNAYFNADADADAYQTPGSSSVLVHGYAHLQGSDPSAIANLTCTHTGDQDDEDFNYCSEDVFSSFLNSLINDDAFAAQHHLQQQHTSNPTTTASDDPLLPIASTTASTTYGSGTSWESAALQVSSTFNQNDPKTGVA</sequence>
<dbReference type="InterPro" id="IPR018171">
    <property type="entry name" value="Pept_tRNA_hydro_CS"/>
</dbReference>
<feature type="domain" description="HTH myb-type" evidence="8">
    <location>
        <begin position="321"/>
        <end position="375"/>
    </location>
</feature>
<comment type="caution">
    <text evidence="9">The sequence shown here is derived from an EMBL/GenBank/DDBJ whole genome shotgun (WGS) entry which is preliminary data.</text>
</comment>
<dbReference type="HAMAP" id="MF_00083">
    <property type="entry name" value="Pept_tRNA_hydro_bact"/>
    <property type="match status" value="1"/>
</dbReference>
<dbReference type="Proteomes" id="UP000796880">
    <property type="component" value="Unassembled WGS sequence"/>
</dbReference>